<proteinExistence type="predicted"/>
<name>A0ABW2ENT7_9BACI</name>
<keyword evidence="2" id="KW-0378">Hydrolase</keyword>
<gene>
    <name evidence="2" type="ORF">ACFQIC_19260</name>
</gene>
<feature type="domain" description="HD-GYP" evidence="1">
    <location>
        <begin position="66"/>
        <end position="287"/>
    </location>
</feature>
<dbReference type="Proteomes" id="UP001596410">
    <property type="component" value="Unassembled WGS sequence"/>
</dbReference>
<dbReference type="GO" id="GO:0016787">
    <property type="term" value="F:hydrolase activity"/>
    <property type="evidence" value="ECO:0007669"/>
    <property type="project" value="UniProtKB-KW"/>
</dbReference>
<dbReference type="InterPro" id="IPR037522">
    <property type="entry name" value="HD_GYP_dom"/>
</dbReference>
<evidence type="ECO:0000313" key="2">
    <source>
        <dbReference type="EMBL" id="MFC7063940.1"/>
    </source>
</evidence>
<keyword evidence="3" id="KW-1185">Reference proteome</keyword>
<dbReference type="RefSeq" id="WP_204708435.1">
    <property type="nucleotide sequence ID" value="NZ_JBHSZV010000062.1"/>
</dbReference>
<reference evidence="3" key="1">
    <citation type="journal article" date="2019" name="Int. J. Syst. Evol. Microbiol.">
        <title>The Global Catalogue of Microorganisms (GCM) 10K type strain sequencing project: providing services to taxonomists for standard genome sequencing and annotation.</title>
        <authorList>
            <consortium name="The Broad Institute Genomics Platform"/>
            <consortium name="The Broad Institute Genome Sequencing Center for Infectious Disease"/>
            <person name="Wu L."/>
            <person name="Ma J."/>
        </authorList>
    </citation>
    <scope>NUCLEOTIDE SEQUENCE [LARGE SCALE GENOMIC DNA]</scope>
    <source>
        <strain evidence="3">CGMCC 4.1621</strain>
    </source>
</reference>
<dbReference type="Gene3D" id="1.10.3210.10">
    <property type="entry name" value="Hypothetical protein af1432"/>
    <property type="match status" value="1"/>
</dbReference>
<dbReference type="CDD" id="cd00077">
    <property type="entry name" value="HDc"/>
    <property type="match status" value="1"/>
</dbReference>
<dbReference type="InterPro" id="IPR006674">
    <property type="entry name" value="HD_domain"/>
</dbReference>
<dbReference type="SUPFAM" id="SSF109604">
    <property type="entry name" value="HD-domain/PDEase-like"/>
    <property type="match status" value="1"/>
</dbReference>
<organism evidence="2 3">
    <name type="scientific">Halobacillus seohaensis</name>
    <dbReference type="NCBI Taxonomy" id="447421"/>
    <lineage>
        <taxon>Bacteria</taxon>
        <taxon>Bacillati</taxon>
        <taxon>Bacillota</taxon>
        <taxon>Bacilli</taxon>
        <taxon>Bacillales</taxon>
        <taxon>Bacillaceae</taxon>
        <taxon>Halobacillus</taxon>
    </lineage>
</organism>
<dbReference type="PANTHER" id="PTHR43155">
    <property type="entry name" value="CYCLIC DI-GMP PHOSPHODIESTERASE PA4108-RELATED"/>
    <property type="match status" value="1"/>
</dbReference>
<dbReference type="EMBL" id="JBHSZV010000062">
    <property type="protein sequence ID" value="MFC7063940.1"/>
    <property type="molecule type" value="Genomic_DNA"/>
</dbReference>
<protein>
    <submittedName>
        <fullName evidence="2">HD-GYP domain-containing protein</fullName>
        <ecNumber evidence="2">3.1.4.-</ecNumber>
    </submittedName>
</protein>
<evidence type="ECO:0000259" key="1">
    <source>
        <dbReference type="PROSITE" id="PS51832"/>
    </source>
</evidence>
<sequence>MRYALIQHVQQNDRLGKNIYSDDGRILLNSGITLTIGLISRLKGMGVEAIYLQDEEGESVTNDSISEETKQELLSNLSTSFDYIQSGKGFNPDRVKKSATLIIDDLIDSPEVLLHLSDIRTINNQSLIHSVHVGIMSILVGIKLGYKEQELRDLGTGALLHDIGKIAVHSNGSQRHHAWEGFDLLRQNRELSTLTAHVAFQHHEHIDGSGAPREIKEDEIHSYAKIVGITNYYDNLVAPQDGSKPLLPYEACEKILGLTNVWFGQEYVWQFLRSIAIYPNGSSVRLSNGKVGSIIAQNKGLPQRPVIRCFKDDRTFDTYSVENIDLSKHTTIFIKNMLSD</sequence>
<dbReference type="Pfam" id="PF01966">
    <property type="entry name" value="HD"/>
    <property type="match status" value="1"/>
</dbReference>
<evidence type="ECO:0000313" key="3">
    <source>
        <dbReference type="Proteomes" id="UP001596410"/>
    </source>
</evidence>
<dbReference type="EC" id="3.1.4.-" evidence="2"/>
<dbReference type="InterPro" id="IPR003607">
    <property type="entry name" value="HD/PDEase_dom"/>
</dbReference>
<accession>A0ABW2ENT7</accession>
<dbReference type="PROSITE" id="PS51832">
    <property type="entry name" value="HD_GYP"/>
    <property type="match status" value="1"/>
</dbReference>
<comment type="caution">
    <text evidence="2">The sequence shown here is derived from an EMBL/GenBank/DDBJ whole genome shotgun (WGS) entry which is preliminary data.</text>
</comment>
<dbReference type="PANTHER" id="PTHR43155:SF2">
    <property type="entry name" value="CYCLIC DI-GMP PHOSPHODIESTERASE PA4108"/>
    <property type="match status" value="1"/>
</dbReference>